<dbReference type="SUPFAM" id="SSF141868">
    <property type="entry name" value="EAL domain-like"/>
    <property type="match status" value="1"/>
</dbReference>
<feature type="domain" description="GGDEF" evidence="2">
    <location>
        <begin position="601"/>
        <end position="748"/>
    </location>
</feature>
<dbReference type="Gene3D" id="3.30.70.270">
    <property type="match status" value="1"/>
</dbReference>
<dbReference type="AlphaFoldDB" id="A0A1G5V2X4"/>
<evidence type="ECO:0000259" key="1">
    <source>
        <dbReference type="PROSITE" id="PS50883"/>
    </source>
</evidence>
<dbReference type="GO" id="GO:0071111">
    <property type="term" value="F:cyclic-guanylate-specific phosphodiesterase activity"/>
    <property type="evidence" value="ECO:0007669"/>
    <property type="project" value="InterPro"/>
</dbReference>
<dbReference type="Pfam" id="PF00990">
    <property type="entry name" value="GGDEF"/>
    <property type="match status" value="1"/>
</dbReference>
<name>A0A1G5V2X4_9FIRM</name>
<organism evidence="3 4">
    <name type="scientific">Allisonella histaminiformans</name>
    <dbReference type="NCBI Taxonomy" id="209880"/>
    <lineage>
        <taxon>Bacteria</taxon>
        <taxon>Bacillati</taxon>
        <taxon>Bacillota</taxon>
        <taxon>Negativicutes</taxon>
        <taxon>Veillonellales</taxon>
        <taxon>Veillonellaceae</taxon>
        <taxon>Allisonella</taxon>
    </lineage>
</organism>
<dbReference type="SMART" id="SM00267">
    <property type="entry name" value="GGDEF"/>
    <property type="match status" value="1"/>
</dbReference>
<dbReference type="PROSITE" id="PS50887">
    <property type="entry name" value="GGDEF"/>
    <property type="match status" value="1"/>
</dbReference>
<dbReference type="CDD" id="cd01949">
    <property type="entry name" value="GGDEF"/>
    <property type="match status" value="1"/>
</dbReference>
<dbReference type="InterPro" id="IPR043128">
    <property type="entry name" value="Rev_trsase/Diguanyl_cyclase"/>
</dbReference>
<dbReference type="OrthoDB" id="9813903at2"/>
<protein>
    <submittedName>
        <fullName evidence="3">Diguanylate cyclase (GGDEF) domain-containing protein</fullName>
    </submittedName>
</protein>
<evidence type="ECO:0000313" key="3">
    <source>
        <dbReference type="EMBL" id="SDA39627.1"/>
    </source>
</evidence>
<dbReference type="SUPFAM" id="SSF55073">
    <property type="entry name" value="Nucleotide cyclase"/>
    <property type="match status" value="1"/>
</dbReference>
<proteinExistence type="predicted"/>
<dbReference type="RefSeq" id="WP_091363083.1">
    <property type="nucleotide sequence ID" value="NZ_FMXA01000004.1"/>
</dbReference>
<dbReference type="InterPro" id="IPR035919">
    <property type="entry name" value="EAL_sf"/>
</dbReference>
<keyword evidence="4" id="KW-1185">Reference proteome</keyword>
<dbReference type="CDD" id="cd01948">
    <property type="entry name" value="EAL"/>
    <property type="match status" value="1"/>
</dbReference>
<dbReference type="InterPro" id="IPR050706">
    <property type="entry name" value="Cyclic-di-GMP_PDE-like"/>
</dbReference>
<dbReference type="Proteomes" id="UP000199689">
    <property type="component" value="Unassembled WGS sequence"/>
</dbReference>
<reference evidence="3 4" key="1">
    <citation type="submission" date="2016-10" db="EMBL/GenBank/DDBJ databases">
        <authorList>
            <person name="de Groot N.N."/>
        </authorList>
    </citation>
    <scope>NUCLEOTIDE SEQUENCE [LARGE SCALE GENOMIC DNA]</scope>
    <source>
        <strain evidence="3 4">DSM 15230</strain>
    </source>
</reference>
<dbReference type="InterPro" id="IPR029787">
    <property type="entry name" value="Nucleotide_cyclase"/>
</dbReference>
<dbReference type="Gene3D" id="3.20.20.450">
    <property type="entry name" value="EAL domain"/>
    <property type="match status" value="1"/>
</dbReference>
<dbReference type="PROSITE" id="PS50883">
    <property type="entry name" value="EAL"/>
    <property type="match status" value="1"/>
</dbReference>
<dbReference type="GeneID" id="87755340"/>
<dbReference type="InterPro" id="IPR001633">
    <property type="entry name" value="EAL_dom"/>
</dbReference>
<dbReference type="SUPFAM" id="SSF53850">
    <property type="entry name" value="Periplasmic binding protein-like II"/>
    <property type="match status" value="2"/>
</dbReference>
<evidence type="ECO:0000313" key="4">
    <source>
        <dbReference type="Proteomes" id="UP000199689"/>
    </source>
</evidence>
<dbReference type="InterPro" id="IPR000160">
    <property type="entry name" value="GGDEF_dom"/>
</dbReference>
<feature type="domain" description="EAL" evidence="1">
    <location>
        <begin position="757"/>
        <end position="1012"/>
    </location>
</feature>
<dbReference type="PANTHER" id="PTHR33121">
    <property type="entry name" value="CYCLIC DI-GMP PHOSPHODIESTERASE PDEF"/>
    <property type="match status" value="1"/>
</dbReference>
<dbReference type="NCBIfam" id="TIGR00254">
    <property type="entry name" value="GGDEF"/>
    <property type="match status" value="1"/>
</dbReference>
<dbReference type="STRING" id="209880.SAMN02910343_00293"/>
<sequence length="1013" mass="114644">MACKFNPSDTERKGSFLFRTILLIFLLLSFLCVSDLATAAYGKGVSEFTPVRVGVIHYPDDVYVSGKYLYNYDTEFMGRVAQFGKWDPRFVFYSNRKDLLNALKEGKIQIALGVDKAWGNEEHLIFSDGPYFVGTSQIVVPDTEKRLNPSDFRTVEKMRIGISGNEGYIHFIKEWGKRYNLNLHLVSFPDDRTLRIAVTEHKVDAAIFDKMPRNGYRRIVVSLPKMLYAAFPANDSVLAQQFNYAMSMTAGHYPLLQLQLYGKYNQQEDHALSLTRAEKAYLMAHRGKPFIVAVVHGDYPFYYRELGIDSGIIPEFYREIEMALQGQVPGVSFTCKEYPSVSAAVAAVQKGEADILGMTSMDVLRAAADNIHLSTPFMTENLAMLSQDEPTGEKDFRYDRKVPVIATTEENRTSGYTYAGTKYVIRTYPNYEEAYQALMNRQVDHVVTTMSQATWLMNQHRNGRFIMDIIPSTQNISLCGGVSERNWILADILSETADSTGTNFLSIVQANIAPQSDFATSLQRMSPESMLICAALLLTGVCGSAFLIIRNIRGQEVQKRNEMLINSQRRVIYAYEYDGLTGLLNRDTAMSKFEKLLADTKSYSVVIINLDNFRIINESYGHEIGDIVLKVISGRIWNICQQDAMSRFVARYSGDEFLMIVKNRKLTEDDALVREVLASCNQPIPLKELMQTETILPGDKIESLVTYLGVGIAVSDGKSSFRRLVQNAVVAINTAKKAGSNSACVYEEAMQEDVHRNNRIRDLLLDAMKNDGFYMLYQPQIDIQKGTVSGTEALVRLKKERISPGLFIPVAEKEGFIRRIGRITTRLVIEQIVRWREAGEPLYPVSINYSSSQLGDAGYVDYLLQLMEKNHIPSSLIKLEFTESMFFKNNQVTQRLLKKLQDANISLSLDDFGTGYSSLKYLTYIPVDYLKLDKSIIDSYLTEEAEAEGKDRFIRDIISLAHDLGKKIVVEGVETAWQAKRLKSFGCDIIQGYYYSRPISPEEIATFIVRTED</sequence>
<dbReference type="Gene3D" id="3.40.190.10">
    <property type="entry name" value="Periplasmic binding protein-like II"/>
    <property type="match status" value="4"/>
</dbReference>
<gene>
    <name evidence="3" type="ORF">SAMN02910343_00293</name>
</gene>
<dbReference type="PANTHER" id="PTHR33121:SF70">
    <property type="entry name" value="SIGNALING PROTEIN YKOW"/>
    <property type="match status" value="1"/>
</dbReference>
<evidence type="ECO:0000259" key="2">
    <source>
        <dbReference type="PROSITE" id="PS50887"/>
    </source>
</evidence>
<dbReference type="EMBL" id="FMXA01000004">
    <property type="protein sequence ID" value="SDA39627.1"/>
    <property type="molecule type" value="Genomic_DNA"/>
</dbReference>
<dbReference type="Pfam" id="PF00563">
    <property type="entry name" value="EAL"/>
    <property type="match status" value="1"/>
</dbReference>
<dbReference type="SMART" id="SM00052">
    <property type="entry name" value="EAL"/>
    <property type="match status" value="1"/>
</dbReference>
<accession>A0A1G5V2X4</accession>